<reference evidence="11" key="1">
    <citation type="submission" date="2024-04" db="EMBL/GenBank/DDBJ databases">
        <title>Salinicola lusitanus LLJ914,a marine bacterium isolated from the Okinawa Trough.</title>
        <authorList>
            <person name="Li J."/>
        </authorList>
    </citation>
    <scope>NUCLEOTIDE SEQUENCE [LARGE SCALE GENOMIC DNA]</scope>
</reference>
<dbReference type="EMBL" id="JBBPFD010000014">
    <property type="protein sequence ID" value="KAK7898974.1"/>
    <property type="molecule type" value="Genomic_DNA"/>
</dbReference>
<evidence type="ECO:0000259" key="8">
    <source>
        <dbReference type="PROSITE" id="PS50090"/>
    </source>
</evidence>
<feature type="region of interest" description="Disordered" evidence="7">
    <location>
        <begin position="1"/>
        <end position="30"/>
    </location>
</feature>
<dbReference type="AlphaFoldDB" id="A0AAW0NL57"/>
<dbReference type="PROSITE" id="PS51294">
    <property type="entry name" value="HTH_MYB"/>
    <property type="match status" value="3"/>
</dbReference>
<evidence type="ECO:0000256" key="1">
    <source>
        <dbReference type="ARBA" id="ARBA00004123"/>
    </source>
</evidence>
<feature type="domain" description="HTH myb-type" evidence="9">
    <location>
        <begin position="135"/>
        <end position="185"/>
    </location>
</feature>
<dbReference type="InterPro" id="IPR050560">
    <property type="entry name" value="MYB_TF"/>
</dbReference>
<feature type="domain" description="HTH myb-type" evidence="9">
    <location>
        <begin position="27"/>
        <end position="78"/>
    </location>
</feature>
<dbReference type="FunFam" id="1.10.10.60:FF:000010">
    <property type="entry name" value="Transcriptional activator Myb isoform A"/>
    <property type="match status" value="1"/>
</dbReference>
<dbReference type="PROSITE" id="PS50090">
    <property type="entry name" value="MYB_LIKE"/>
    <property type="match status" value="3"/>
</dbReference>
<name>A0AAW0NL57_9GOBI</name>
<sequence>MSWWSRSEDAEDAMHQDTDSDVAEQRDGGKVKVKWTQDEDDRLKALVQQLGTNDWKSISNFLPTHSEQQCQHRWCKVLDPELVKGPWTKEEDEKVIELVNRYGNKQWAVVAKHLKGRLGKQCRERWHNHLNPNVKKSSWTAEEDLIIYKAHCLLGNRWAEISKLLPGRTDNAVKNHWNSTIKRKIELGFYAGEVITPDELDELLANVDKNIQISSYTIDYEDQKVSVHQVEVPGSAPIQAEPSNDASTKANTPAKTNPTTKVDSDSGDISSTSWVVDGSGFLSPTGQL</sequence>
<proteinExistence type="predicted"/>
<evidence type="ECO:0000256" key="6">
    <source>
        <dbReference type="ARBA" id="ARBA00023242"/>
    </source>
</evidence>
<gene>
    <name evidence="10" type="ORF">WMY93_019827</name>
</gene>
<evidence type="ECO:0000313" key="10">
    <source>
        <dbReference type="EMBL" id="KAK7898974.1"/>
    </source>
</evidence>
<evidence type="ECO:0000256" key="5">
    <source>
        <dbReference type="ARBA" id="ARBA00023163"/>
    </source>
</evidence>
<dbReference type="Pfam" id="PF00249">
    <property type="entry name" value="Myb_DNA-binding"/>
    <property type="match status" value="1"/>
</dbReference>
<dbReference type="GO" id="GO:0000981">
    <property type="term" value="F:DNA-binding transcription factor activity, RNA polymerase II-specific"/>
    <property type="evidence" value="ECO:0007669"/>
    <property type="project" value="TreeGrafter"/>
</dbReference>
<keyword evidence="2" id="KW-0677">Repeat</keyword>
<keyword evidence="5" id="KW-0804">Transcription</keyword>
<dbReference type="InterPro" id="IPR017930">
    <property type="entry name" value="Myb_dom"/>
</dbReference>
<evidence type="ECO:0000256" key="2">
    <source>
        <dbReference type="ARBA" id="ARBA00022737"/>
    </source>
</evidence>
<evidence type="ECO:0000256" key="3">
    <source>
        <dbReference type="ARBA" id="ARBA00023015"/>
    </source>
</evidence>
<accession>A0AAW0NL57</accession>
<dbReference type="SMART" id="SM00717">
    <property type="entry name" value="SANT"/>
    <property type="match status" value="3"/>
</dbReference>
<dbReference type="Proteomes" id="UP001460270">
    <property type="component" value="Unassembled WGS sequence"/>
</dbReference>
<dbReference type="Gene3D" id="1.10.10.60">
    <property type="entry name" value="Homeodomain-like"/>
    <property type="match status" value="3"/>
</dbReference>
<feature type="region of interest" description="Disordered" evidence="7">
    <location>
        <begin position="235"/>
        <end position="271"/>
    </location>
</feature>
<evidence type="ECO:0000256" key="4">
    <source>
        <dbReference type="ARBA" id="ARBA00023125"/>
    </source>
</evidence>
<feature type="domain" description="Myb-like" evidence="8">
    <location>
        <begin position="131"/>
        <end position="181"/>
    </location>
</feature>
<dbReference type="PANTHER" id="PTHR45614">
    <property type="entry name" value="MYB PROTEIN-RELATED"/>
    <property type="match status" value="1"/>
</dbReference>
<keyword evidence="4" id="KW-0238">DNA-binding</keyword>
<evidence type="ECO:0000313" key="11">
    <source>
        <dbReference type="Proteomes" id="UP001460270"/>
    </source>
</evidence>
<organism evidence="10 11">
    <name type="scientific">Mugilogobius chulae</name>
    <name type="common">yellowstripe goby</name>
    <dbReference type="NCBI Taxonomy" id="88201"/>
    <lineage>
        <taxon>Eukaryota</taxon>
        <taxon>Metazoa</taxon>
        <taxon>Chordata</taxon>
        <taxon>Craniata</taxon>
        <taxon>Vertebrata</taxon>
        <taxon>Euteleostomi</taxon>
        <taxon>Actinopterygii</taxon>
        <taxon>Neopterygii</taxon>
        <taxon>Teleostei</taxon>
        <taxon>Neoteleostei</taxon>
        <taxon>Acanthomorphata</taxon>
        <taxon>Gobiaria</taxon>
        <taxon>Gobiiformes</taxon>
        <taxon>Gobioidei</taxon>
        <taxon>Gobiidae</taxon>
        <taxon>Gobionellinae</taxon>
        <taxon>Mugilogobius</taxon>
    </lineage>
</organism>
<evidence type="ECO:0000256" key="7">
    <source>
        <dbReference type="SAM" id="MobiDB-lite"/>
    </source>
</evidence>
<comment type="caution">
    <text evidence="10">The sequence shown here is derived from an EMBL/GenBank/DDBJ whole genome shotgun (WGS) entry which is preliminary data.</text>
</comment>
<protein>
    <submittedName>
        <fullName evidence="10">Uncharacterized protein</fullName>
    </submittedName>
</protein>
<feature type="domain" description="HTH myb-type" evidence="9">
    <location>
        <begin position="79"/>
        <end position="134"/>
    </location>
</feature>
<keyword evidence="11" id="KW-1185">Reference proteome</keyword>
<dbReference type="SUPFAM" id="SSF46689">
    <property type="entry name" value="Homeodomain-like"/>
    <property type="match status" value="2"/>
</dbReference>
<evidence type="ECO:0000259" key="9">
    <source>
        <dbReference type="PROSITE" id="PS51294"/>
    </source>
</evidence>
<dbReference type="FunFam" id="1.10.10.60:FF:000016">
    <property type="entry name" value="Transcriptional activator Myb isoform A"/>
    <property type="match status" value="1"/>
</dbReference>
<dbReference type="PANTHER" id="PTHR45614:SF30">
    <property type="entry name" value="MYB-RELATED PROTEIN B"/>
    <property type="match status" value="1"/>
</dbReference>
<dbReference type="CDD" id="cd00167">
    <property type="entry name" value="SANT"/>
    <property type="match status" value="3"/>
</dbReference>
<comment type="subcellular location">
    <subcellularLocation>
        <location evidence="1">Nucleus</location>
    </subcellularLocation>
</comment>
<keyword evidence="3" id="KW-0805">Transcription regulation</keyword>
<feature type="domain" description="Myb-like" evidence="8">
    <location>
        <begin position="32"/>
        <end position="78"/>
    </location>
</feature>
<dbReference type="GO" id="GO:0000978">
    <property type="term" value="F:RNA polymerase II cis-regulatory region sequence-specific DNA binding"/>
    <property type="evidence" value="ECO:0007669"/>
    <property type="project" value="TreeGrafter"/>
</dbReference>
<dbReference type="InterPro" id="IPR001005">
    <property type="entry name" value="SANT/Myb"/>
</dbReference>
<feature type="domain" description="Myb-like" evidence="8">
    <location>
        <begin position="79"/>
        <end position="130"/>
    </location>
</feature>
<dbReference type="Pfam" id="PF13921">
    <property type="entry name" value="Myb_DNA-bind_6"/>
    <property type="match status" value="1"/>
</dbReference>
<feature type="compositionally biased region" description="Polar residues" evidence="7">
    <location>
        <begin position="241"/>
        <end position="271"/>
    </location>
</feature>
<dbReference type="InterPro" id="IPR009057">
    <property type="entry name" value="Homeodomain-like_sf"/>
</dbReference>
<keyword evidence="6" id="KW-0539">Nucleus</keyword>
<dbReference type="GO" id="GO:0005634">
    <property type="term" value="C:nucleus"/>
    <property type="evidence" value="ECO:0007669"/>
    <property type="project" value="UniProtKB-SubCell"/>
</dbReference>